<dbReference type="AlphaFoldDB" id="A0A8T0DI05"/>
<evidence type="ECO:0000259" key="11">
    <source>
        <dbReference type="PROSITE" id="PS50089"/>
    </source>
</evidence>
<dbReference type="PANTHER" id="PTHR46065">
    <property type="entry name" value="E3 UBIQUITIN-PROTEIN LIGASE MARCH 2/3 FAMILY MEMBER"/>
    <property type="match status" value="1"/>
</dbReference>
<evidence type="ECO:0000256" key="5">
    <source>
        <dbReference type="ARBA" id="ARBA00022771"/>
    </source>
</evidence>
<dbReference type="GO" id="GO:0004842">
    <property type="term" value="F:ubiquitin-protein transferase activity"/>
    <property type="evidence" value="ECO:0007669"/>
    <property type="project" value="TreeGrafter"/>
</dbReference>
<dbReference type="GO" id="GO:0016020">
    <property type="term" value="C:membrane"/>
    <property type="evidence" value="ECO:0007669"/>
    <property type="project" value="UniProtKB-SubCell"/>
</dbReference>
<dbReference type="OrthoDB" id="273089at2759"/>
<evidence type="ECO:0000313" key="14">
    <source>
        <dbReference type="Proteomes" id="UP000699462"/>
    </source>
</evidence>
<comment type="subcellular location">
    <subcellularLocation>
        <location evidence="1">Membrane</location>
        <topology evidence="1">Multi-pass membrane protein</topology>
    </subcellularLocation>
</comment>
<dbReference type="Pfam" id="PF12906">
    <property type="entry name" value="RINGv"/>
    <property type="match status" value="1"/>
</dbReference>
<evidence type="ECO:0000256" key="1">
    <source>
        <dbReference type="ARBA" id="ARBA00004141"/>
    </source>
</evidence>
<feature type="domain" description="RING-CH-type" evidence="12">
    <location>
        <begin position="25"/>
        <end position="85"/>
    </location>
</feature>
<evidence type="ECO:0000256" key="6">
    <source>
        <dbReference type="ARBA" id="ARBA00022786"/>
    </source>
</evidence>
<evidence type="ECO:0000256" key="3">
    <source>
        <dbReference type="ARBA" id="ARBA00022692"/>
    </source>
</evidence>
<evidence type="ECO:0000313" key="13">
    <source>
        <dbReference type="EMBL" id="KAF8566381.1"/>
    </source>
</evidence>
<evidence type="ECO:0000256" key="2">
    <source>
        <dbReference type="ARBA" id="ARBA00022679"/>
    </source>
</evidence>
<keyword evidence="6" id="KW-0833">Ubl conjugation pathway</keyword>
<keyword evidence="7" id="KW-0862">Zinc</keyword>
<keyword evidence="2" id="KW-0808">Transferase</keyword>
<dbReference type="SMART" id="SM00744">
    <property type="entry name" value="RINGv"/>
    <property type="match status" value="1"/>
</dbReference>
<dbReference type="PROSITE" id="PS51292">
    <property type="entry name" value="ZF_RING_CH"/>
    <property type="match status" value="1"/>
</dbReference>
<reference evidence="13 14" key="1">
    <citation type="submission" date="2019-07" db="EMBL/GenBank/DDBJ databases">
        <title>Annotation for the trematode Paragonimus westermani.</title>
        <authorList>
            <person name="Choi Y.-J."/>
        </authorList>
    </citation>
    <scope>NUCLEOTIDE SEQUENCE [LARGE SCALE GENOMIC DNA]</scope>
    <source>
        <strain evidence="13">180907_Pwestermani</strain>
    </source>
</reference>
<keyword evidence="8" id="KW-1133">Transmembrane helix</keyword>
<dbReference type="GO" id="GO:0016567">
    <property type="term" value="P:protein ubiquitination"/>
    <property type="evidence" value="ECO:0007669"/>
    <property type="project" value="TreeGrafter"/>
</dbReference>
<organism evidence="13 14">
    <name type="scientific">Paragonimus westermani</name>
    <dbReference type="NCBI Taxonomy" id="34504"/>
    <lineage>
        <taxon>Eukaryota</taxon>
        <taxon>Metazoa</taxon>
        <taxon>Spiralia</taxon>
        <taxon>Lophotrochozoa</taxon>
        <taxon>Platyhelminthes</taxon>
        <taxon>Trematoda</taxon>
        <taxon>Digenea</taxon>
        <taxon>Plagiorchiida</taxon>
        <taxon>Troglotremata</taxon>
        <taxon>Troglotrematidae</taxon>
        <taxon>Paragonimus</taxon>
    </lineage>
</organism>
<sequence length="114" mass="12814">MEYSLSAFKNTFENNLDNSFPGTRRESSATVRCRICLDSTVNEELIAPCYCTGTIGLLHKNCLEKWLNLSKSHICEICGYEFKVSYTSPTLIEVSGCIMVHILVCGKCKIFLFA</sequence>
<gene>
    <name evidence="13" type="ORF">P879_10812</name>
</gene>
<protein>
    <recommendedName>
        <fullName evidence="15">RING-CH-type domain-containing protein</fullName>
    </recommendedName>
</protein>
<keyword evidence="5 10" id="KW-0863">Zinc-finger</keyword>
<evidence type="ECO:0000256" key="8">
    <source>
        <dbReference type="ARBA" id="ARBA00022989"/>
    </source>
</evidence>
<feature type="domain" description="RING-type" evidence="11">
    <location>
        <begin position="33"/>
        <end position="78"/>
    </location>
</feature>
<dbReference type="SUPFAM" id="SSF57850">
    <property type="entry name" value="RING/U-box"/>
    <property type="match status" value="1"/>
</dbReference>
<dbReference type="EMBL" id="JTDF01005189">
    <property type="protein sequence ID" value="KAF8566381.1"/>
    <property type="molecule type" value="Genomic_DNA"/>
</dbReference>
<keyword evidence="3" id="KW-0812">Transmembrane</keyword>
<evidence type="ECO:0000256" key="7">
    <source>
        <dbReference type="ARBA" id="ARBA00022833"/>
    </source>
</evidence>
<dbReference type="InterPro" id="IPR013083">
    <property type="entry name" value="Znf_RING/FYVE/PHD"/>
</dbReference>
<comment type="caution">
    <text evidence="13">The sequence shown here is derived from an EMBL/GenBank/DDBJ whole genome shotgun (WGS) entry which is preliminary data.</text>
</comment>
<evidence type="ECO:0000256" key="4">
    <source>
        <dbReference type="ARBA" id="ARBA00022723"/>
    </source>
</evidence>
<dbReference type="GO" id="GO:0008270">
    <property type="term" value="F:zinc ion binding"/>
    <property type="evidence" value="ECO:0007669"/>
    <property type="project" value="UniProtKB-KW"/>
</dbReference>
<dbReference type="InterPro" id="IPR011016">
    <property type="entry name" value="Znf_RING-CH"/>
</dbReference>
<evidence type="ECO:0000256" key="9">
    <source>
        <dbReference type="ARBA" id="ARBA00023136"/>
    </source>
</evidence>
<dbReference type="Proteomes" id="UP000699462">
    <property type="component" value="Unassembled WGS sequence"/>
</dbReference>
<dbReference type="PROSITE" id="PS50089">
    <property type="entry name" value="ZF_RING_2"/>
    <property type="match status" value="1"/>
</dbReference>
<dbReference type="Gene3D" id="3.30.40.10">
    <property type="entry name" value="Zinc/RING finger domain, C3HC4 (zinc finger)"/>
    <property type="match status" value="1"/>
</dbReference>
<evidence type="ECO:0000256" key="10">
    <source>
        <dbReference type="PROSITE-ProRule" id="PRU00175"/>
    </source>
</evidence>
<proteinExistence type="predicted"/>
<keyword evidence="14" id="KW-1185">Reference proteome</keyword>
<name>A0A8T0DI05_9TREM</name>
<keyword evidence="9" id="KW-0472">Membrane</keyword>
<accession>A0A8T0DI05</accession>
<dbReference type="PANTHER" id="PTHR46065:SF6">
    <property type="entry name" value="RING FINGER CONTAINING PROTEIN, PUTATIVE-RELATED"/>
    <property type="match status" value="1"/>
</dbReference>
<evidence type="ECO:0000259" key="12">
    <source>
        <dbReference type="PROSITE" id="PS51292"/>
    </source>
</evidence>
<dbReference type="InterPro" id="IPR001841">
    <property type="entry name" value="Znf_RING"/>
</dbReference>
<keyword evidence="4" id="KW-0479">Metal-binding</keyword>
<evidence type="ECO:0008006" key="15">
    <source>
        <dbReference type="Google" id="ProtNLM"/>
    </source>
</evidence>